<keyword evidence="4" id="KW-1185">Reference proteome</keyword>
<dbReference type="EMBL" id="CAMXCT020006561">
    <property type="protein sequence ID" value="CAL1169370.1"/>
    <property type="molecule type" value="Genomic_DNA"/>
</dbReference>
<feature type="compositionally biased region" description="Low complexity" evidence="1">
    <location>
        <begin position="247"/>
        <end position="266"/>
    </location>
</feature>
<accession>A0A9P1DTF0</accession>
<feature type="compositionally biased region" description="Basic residues" evidence="1">
    <location>
        <begin position="147"/>
        <end position="174"/>
    </location>
</feature>
<dbReference type="EMBL" id="CAMXCT010006561">
    <property type="protein sequence ID" value="CAI4015995.1"/>
    <property type="molecule type" value="Genomic_DNA"/>
</dbReference>
<evidence type="ECO:0000313" key="2">
    <source>
        <dbReference type="EMBL" id="CAI4015995.1"/>
    </source>
</evidence>
<feature type="compositionally biased region" description="Basic and acidic residues" evidence="1">
    <location>
        <begin position="208"/>
        <end position="238"/>
    </location>
</feature>
<feature type="compositionally biased region" description="Acidic residues" evidence="1">
    <location>
        <begin position="181"/>
        <end position="190"/>
    </location>
</feature>
<dbReference type="AlphaFoldDB" id="A0A9P1DTF0"/>
<proteinExistence type="predicted"/>
<organism evidence="2">
    <name type="scientific">Cladocopium goreaui</name>
    <dbReference type="NCBI Taxonomy" id="2562237"/>
    <lineage>
        <taxon>Eukaryota</taxon>
        <taxon>Sar</taxon>
        <taxon>Alveolata</taxon>
        <taxon>Dinophyceae</taxon>
        <taxon>Suessiales</taxon>
        <taxon>Symbiodiniaceae</taxon>
        <taxon>Cladocopium</taxon>
    </lineage>
</organism>
<evidence type="ECO:0000313" key="3">
    <source>
        <dbReference type="EMBL" id="CAL4803307.1"/>
    </source>
</evidence>
<sequence length="429" mass="46975">MRVNQCLFRPAIRCAKPECNVRCGEQNFQALKPIAQRLRLPNGHVGQVMVPHLTREKAKNALEEETKDKPLVVMDSLPYGGDNSEALPVSEEEMNLVARSFDAEEPCIPSPPPVVLRRSQFALKEKIEDDEGGDGSTGEAKAEAKAKGKPCGKAKAKAKGRPKGKAKVQAKKGNKPKDNPIQEEEEEVEKENDAIAEPSDNTTPGVPKDSEEKPVPKDDDVAKEDCPKDGDDVEDSKPTDPNQKQDAALTPREPAPAETTAKPKANATKKRKAKEVGEAQQDHSAGNEPTKPVQKRRTAKGDEGKDGKPAPAGPAKGEIGKEAKKRAAGQVKAEGKEEANKVKKKRVRSDEPATFARRVVPTTPFGKDKWYSLRSAFHDLIRPTVKHYSTHEDKFWKFATNAWKSKEVTGENINELAKEAANQYLASLP</sequence>
<name>A0A9P1DTF0_9DINO</name>
<reference evidence="2" key="1">
    <citation type="submission" date="2022-10" db="EMBL/GenBank/DDBJ databases">
        <authorList>
            <person name="Chen Y."/>
            <person name="Dougan E. K."/>
            <person name="Chan C."/>
            <person name="Rhodes N."/>
            <person name="Thang M."/>
        </authorList>
    </citation>
    <scope>NUCLEOTIDE SEQUENCE</scope>
</reference>
<feature type="compositionally biased region" description="Basic and acidic residues" evidence="1">
    <location>
        <begin position="299"/>
        <end position="308"/>
    </location>
</feature>
<reference evidence="3 4" key="2">
    <citation type="submission" date="2024-05" db="EMBL/GenBank/DDBJ databases">
        <authorList>
            <person name="Chen Y."/>
            <person name="Shah S."/>
            <person name="Dougan E. K."/>
            <person name="Thang M."/>
            <person name="Chan C."/>
        </authorList>
    </citation>
    <scope>NUCLEOTIDE SEQUENCE [LARGE SCALE GENOMIC DNA]</scope>
</reference>
<dbReference type="Proteomes" id="UP001152797">
    <property type="component" value="Unassembled WGS sequence"/>
</dbReference>
<evidence type="ECO:0000256" key="1">
    <source>
        <dbReference type="SAM" id="MobiDB-lite"/>
    </source>
</evidence>
<evidence type="ECO:0000313" key="4">
    <source>
        <dbReference type="Proteomes" id="UP001152797"/>
    </source>
</evidence>
<protein>
    <submittedName>
        <fullName evidence="2">Uncharacterized protein</fullName>
    </submittedName>
</protein>
<feature type="region of interest" description="Disordered" evidence="1">
    <location>
        <begin position="126"/>
        <end position="351"/>
    </location>
</feature>
<dbReference type="EMBL" id="CAMXCT030006561">
    <property type="protein sequence ID" value="CAL4803307.1"/>
    <property type="molecule type" value="Genomic_DNA"/>
</dbReference>
<gene>
    <name evidence="2" type="ORF">C1SCF055_LOCUS40779</name>
</gene>
<comment type="caution">
    <text evidence="2">The sequence shown here is derived from an EMBL/GenBank/DDBJ whole genome shotgun (WGS) entry which is preliminary data.</text>
</comment>